<evidence type="ECO:0000313" key="3">
    <source>
        <dbReference type="Proteomes" id="UP000622890"/>
    </source>
</evidence>
<reference evidence="2" key="1">
    <citation type="submission" date="2021-01" db="EMBL/GenBank/DDBJ databases">
        <title>Genome sequence of strain Noviherbaspirillum sp. DKR-6.</title>
        <authorList>
            <person name="Chaudhary D.K."/>
        </authorList>
    </citation>
    <scope>NUCLEOTIDE SEQUENCE</scope>
    <source>
        <strain evidence="2">DKR-6</strain>
    </source>
</reference>
<dbReference type="RefSeq" id="WP_200595913.1">
    <property type="nucleotide sequence ID" value="NZ_JAEPBG010000012.1"/>
</dbReference>
<dbReference type="EMBL" id="JAEPBG010000012">
    <property type="protein sequence ID" value="MBK4737547.1"/>
    <property type="molecule type" value="Genomic_DNA"/>
</dbReference>
<name>A0A934W7K5_9BURK</name>
<feature type="region of interest" description="Disordered" evidence="1">
    <location>
        <begin position="1"/>
        <end position="64"/>
    </location>
</feature>
<feature type="compositionally biased region" description="Polar residues" evidence="1">
    <location>
        <begin position="51"/>
        <end position="64"/>
    </location>
</feature>
<dbReference type="Proteomes" id="UP000622890">
    <property type="component" value="Unassembled WGS sequence"/>
</dbReference>
<dbReference type="AlphaFoldDB" id="A0A934W7K5"/>
<evidence type="ECO:0000256" key="1">
    <source>
        <dbReference type="SAM" id="MobiDB-lite"/>
    </source>
</evidence>
<proteinExistence type="predicted"/>
<protein>
    <submittedName>
        <fullName evidence="2">Uncharacterized protein</fullName>
    </submittedName>
</protein>
<gene>
    <name evidence="2" type="ORF">JJB74_23255</name>
</gene>
<accession>A0A934W7K5</accession>
<organism evidence="2 3">
    <name type="scientific">Noviherbaspirillum pedocola</name>
    <dbReference type="NCBI Taxonomy" id="2801341"/>
    <lineage>
        <taxon>Bacteria</taxon>
        <taxon>Pseudomonadati</taxon>
        <taxon>Pseudomonadota</taxon>
        <taxon>Betaproteobacteria</taxon>
        <taxon>Burkholderiales</taxon>
        <taxon>Oxalobacteraceae</taxon>
        <taxon>Noviherbaspirillum</taxon>
    </lineage>
</organism>
<sequence length="64" mass="6666">MQNEPSNGERPAADPRDIAPTQRNDVKHVIDTGLPPGIQPGELEDPGGKTPGSTPNTRHGSGEA</sequence>
<evidence type="ECO:0000313" key="2">
    <source>
        <dbReference type="EMBL" id="MBK4737547.1"/>
    </source>
</evidence>
<keyword evidence="3" id="KW-1185">Reference proteome</keyword>
<comment type="caution">
    <text evidence="2">The sequence shown here is derived from an EMBL/GenBank/DDBJ whole genome shotgun (WGS) entry which is preliminary data.</text>
</comment>